<dbReference type="Gene3D" id="3.40.50.2300">
    <property type="match status" value="2"/>
</dbReference>
<dbReference type="InterPro" id="IPR028082">
    <property type="entry name" value="Peripla_BP_I"/>
</dbReference>
<accession>A0A6J7E2F1</accession>
<dbReference type="InterPro" id="IPR051010">
    <property type="entry name" value="BCAA_transport"/>
</dbReference>
<feature type="region of interest" description="Disordered" evidence="2">
    <location>
        <begin position="34"/>
        <end position="55"/>
    </location>
</feature>
<reference evidence="4" key="1">
    <citation type="submission" date="2020-05" db="EMBL/GenBank/DDBJ databases">
        <authorList>
            <person name="Chiriac C."/>
            <person name="Salcher M."/>
            <person name="Ghai R."/>
            <person name="Kavagutti S V."/>
        </authorList>
    </citation>
    <scope>NUCLEOTIDE SEQUENCE</scope>
</reference>
<dbReference type="InterPro" id="IPR028081">
    <property type="entry name" value="Leu-bd"/>
</dbReference>
<dbReference type="SUPFAM" id="SSF53822">
    <property type="entry name" value="Periplasmic binding protein-like I"/>
    <property type="match status" value="1"/>
</dbReference>
<evidence type="ECO:0000256" key="2">
    <source>
        <dbReference type="SAM" id="MobiDB-lite"/>
    </source>
</evidence>
<organism evidence="4">
    <name type="scientific">freshwater metagenome</name>
    <dbReference type="NCBI Taxonomy" id="449393"/>
    <lineage>
        <taxon>unclassified sequences</taxon>
        <taxon>metagenomes</taxon>
        <taxon>ecological metagenomes</taxon>
    </lineage>
</organism>
<evidence type="ECO:0000259" key="3">
    <source>
        <dbReference type="Pfam" id="PF13458"/>
    </source>
</evidence>
<dbReference type="Pfam" id="PF13458">
    <property type="entry name" value="Peripla_BP_6"/>
    <property type="match status" value="1"/>
</dbReference>
<evidence type="ECO:0000256" key="1">
    <source>
        <dbReference type="ARBA" id="ARBA00022729"/>
    </source>
</evidence>
<dbReference type="PANTHER" id="PTHR30483:SF6">
    <property type="entry name" value="PERIPLASMIC BINDING PROTEIN OF ABC TRANSPORTER FOR NATURAL AMINO ACIDS"/>
    <property type="match status" value="1"/>
</dbReference>
<dbReference type="PANTHER" id="PTHR30483">
    <property type="entry name" value="LEUCINE-SPECIFIC-BINDING PROTEIN"/>
    <property type="match status" value="1"/>
</dbReference>
<name>A0A6J7E2F1_9ZZZZ</name>
<protein>
    <submittedName>
        <fullName evidence="4">Unannotated protein</fullName>
    </submittedName>
</protein>
<feature type="compositionally biased region" description="Low complexity" evidence="2">
    <location>
        <begin position="34"/>
        <end position="51"/>
    </location>
</feature>
<evidence type="ECO:0000313" key="4">
    <source>
        <dbReference type="EMBL" id="CAB4877227.1"/>
    </source>
</evidence>
<dbReference type="EMBL" id="CAFBLQ010000116">
    <property type="protein sequence ID" value="CAB4877227.1"/>
    <property type="molecule type" value="Genomic_DNA"/>
</dbReference>
<sequence>MNSDAILGRRKPFRWIVTAGIVTAAVGLAACGGSDNKSDSGSGSASGGTTTEAKKAAKPTELVFGNLVGLPAEGGTDFANGVAIGIKEINDAGGVEGVMISEKQFKKGVSPETAVQAYRQAAADPSVLVAWAGAGGGQAIKAQADKVKLAVFNANGRRDAYDPVGKYFFAISADGEYATSALVWANQNVAPVKKLAVLHFDSDYSLSLTPALKERCEGNFKATPDSDPLPPLGCKVVDEEQAAYDAPVDALIPQLTKMKNSGADTYYIECLNPNAMKAARQLGLFDKAVISDQNCAVPALAAAAGPALNGLVIGAHKCAAGDEIPATDPVRVFCDNMKKNYAAMFPKLQWANYSIYGNDAVHLFAEAARKLIVAGKEVTRDSIRDELEAFDGTGDFTTSHGKPKTSATNHRITGTWKEAYADIEVNVAGDKPSYKLAKGADPTGADW</sequence>
<keyword evidence="1" id="KW-0732">Signal</keyword>
<feature type="domain" description="Leucine-binding protein" evidence="3">
    <location>
        <begin position="67"/>
        <end position="415"/>
    </location>
</feature>
<gene>
    <name evidence="4" type="ORF">UFOPK3423_01066</name>
</gene>
<dbReference type="AlphaFoldDB" id="A0A6J7E2F1"/>
<proteinExistence type="predicted"/>